<dbReference type="EC" id="4.2.2.29" evidence="7"/>
<gene>
    <name evidence="7" type="primary">mltG</name>
    <name evidence="8" type="ORF">GCM10011403_27380</name>
</gene>
<dbReference type="GO" id="GO:0008932">
    <property type="term" value="F:lytic endotransglycosylase activity"/>
    <property type="evidence" value="ECO:0007669"/>
    <property type="project" value="UniProtKB-UniRule"/>
</dbReference>
<comment type="caution">
    <text evidence="8">The sequence shown here is derived from an EMBL/GenBank/DDBJ whole genome shotgun (WGS) entry which is preliminary data.</text>
</comment>
<evidence type="ECO:0000256" key="7">
    <source>
        <dbReference type="HAMAP-Rule" id="MF_02065"/>
    </source>
</evidence>
<evidence type="ECO:0000313" key="9">
    <source>
        <dbReference type="Proteomes" id="UP000627715"/>
    </source>
</evidence>
<dbReference type="GO" id="GO:0005886">
    <property type="term" value="C:plasma membrane"/>
    <property type="evidence" value="ECO:0007669"/>
    <property type="project" value="UniProtKB-SubCell"/>
</dbReference>
<dbReference type="CDD" id="cd08010">
    <property type="entry name" value="MltG_like"/>
    <property type="match status" value="1"/>
</dbReference>
<evidence type="ECO:0000313" key="8">
    <source>
        <dbReference type="EMBL" id="GFZ82431.1"/>
    </source>
</evidence>
<comment type="subcellular location">
    <subcellularLocation>
        <location evidence="7">Cell inner membrane</location>
        <topology evidence="7">Single-pass membrane protein</topology>
    </subcellularLocation>
</comment>
<protein>
    <recommendedName>
        <fullName evidence="7">Endolytic murein transglycosylase</fullName>
        <ecNumber evidence="7">4.2.2.29</ecNumber>
    </recommendedName>
    <alternativeName>
        <fullName evidence="7">Peptidoglycan lytic transglycosylase</fullName>
    </alternativeName>
    <alternativeName>
        <fullName evidence="7">Peptidoglycan polymerization terminase</fullName>
    </alternativeName>
</protein>
<dbReference type="Pfam" id="PF02618">
    <property type="entry name" value="YceG"/>
    <property type="match status" value="1"/>
</dbReference>
<dbReference type="PANTHER" id="PTHR30518">
    <property type="entry name" value="ENDOLYTIC MUREIN TRANSGLYCOSYLASE"/>
    <property type="match status" value="1"/>
</dbReference>
<keyword evidence="7" id="KW-0997">Cell inner membrane</keyword>
<proteinExistence type="inferred from homology"/>
<accession>A0A916QNT5</accession>
<dbReference type="PANTHER" id="PTHR30518:SF2">
    <property type="entry name" value="ENDOLYTIC MUREIN TRANSGLYCOSYLASE"/>
    <property type="match status" value="1"/>
</dbReference>
<dbReference type="HAMAP" id="MF_02065">
    <property type="entry name" value="MltG"/>
    <property type="match status" value="1"/>
</dbReference>
<dbReference type="Gene3D" id="3.30.160.60">
    <property type="entry name" value="Classic Zinc Finger"/>
    <property type="match status" value="1"/>
</dbReference>
<dbReference type="AlphaFoldDB" id="A0A916QNT5"/>
<keyword evidence="3 7" id="KW-1133">Transmembrane helix</keyword>
<evidence type="ECO:0000256" key="1">
    <source>
        <dbReference type="ARBA" id="ARBA00022475"/>
    </source>
</evidence>
<dbReference type="NCBIfam" id="TIGR00247">
    <property type="entry name" value="endolytic transglycosylase MltG"/>
    <property type="match status" value="1"/>
</dbReference>
<evidence type="ECO:0000256" key="3">
    <source>
        <dbReference type="ARBA" id="ARBA00022989"/>
    </source>
</evidence>
<keyword evidence="9" id="KW-1185">Reference proteome</keyword>
<evidence type="ECO:0000256" key="2">
    <source>
        <dbReference type="ARBA" id="ARBA00022692"/>
    </source>
</evidence>
<dbReference type="EMBL" id="BMIY01000013">
    <property type="protein sequence ID" value="GFZ82431.1"/>
    <property type="molecule type" value="Genomic_DNA"/>
</dbReference>
<dbReference type="InterPro" id="IPR003770">
    <property type="entry name" value="MLTG-like"/>
</dbReference>
<dbReference type="GO" id="GO:0009252">
    <property type="term" value="P:peptidoglycan biosynthetic process"/>
    <property type="evidence" value="ECO:0007669"/>
    <property type="project" value="UniProtKB-UniRule"/>
</dbReference>
<comment type="function">
    <text evidence="7">Functions as a peptidoglycan terminase that cleaves nascent peptidoglycan strands endolytically to terminate their elongation.</text>
</comment>
<evidence type="ECO:0000256" key="5">
    <source>
        <dbReference type="ARBA" id="ARBA00023239"/>
    </source>
</evidence>
<feature type="site" description="Important for catalytic activity" evidence="7">
    <location>
        <position position="229"/>
    </location>
</feature>
<keyword evidence="4 7" id="KW-0472">Membrane</keyword>
<evidence type="ECO:0000256" key="4">
    <source>
        <dbReference type="ARBA" id="ARBA00023136"/>
    </source>
</evidence>
<dbReference type="Proteomes" id="UP000627715">
    <property type="component" value="Unassembled WGS sequence"/>
</dbReference>
<reference evidence="8" key="2">
    <citation type="submission" date="2020-09" db="EMBL/GenBank/DDBJ databases">
        <authorList>
            <person name="Sun Q."/>
            <person name="Zhou Y."/>
        </authorList>
    </citation>
    <scope>NUCLEOTIDE SEQUENCE</scope>
    <source>
        <strain evidence="8">CGMCC 1.15425</strain>
    </source>
</reference>
<sequence>MAIPASVYRKGVIIAAVSMLTLCMAAIAIIVWFNRYLETPVIASSEQAAGDIVFTIEPGSGMNQIAAELTVESGLKWPGLYSLWVRYLGLDRQIQAGEYRIEQNMTPREIVDLFISGKHIQYPVQFIEGWTVDQALAALWATDTVEATLQGLSHDEIKERLGITFPALEGSFFPDTYFHTRGTTDQQILRQASNRLTTLLNEAWQERAENLPLNSPWDAMILASVIEREAGNHAEKADIAGVFVRRLQQGMRLQSDPTVIYGMGERYQGNIRRQDLREETPWNTYRINGLPPTPIALAGYESIVAALHPADGDSLYFVSRGDGSHQFSATLEAHNKAVNQYIRNQNDSQ</sequence>
<dbReference type="GO" id="GO:0071555">
    <property type="term" value="P:cell wall organization"/>
    <property type="evidence" value="ECO:0007669"/>
    <property type="project" value="UniProtKB-KW"/>
</dbReference>
<comment type="catalytic activity">
    <reaction evidence="7">
        <text>a peptidoglycan chain = a peptidoglycan chain with N-acetyl-1,6-anhydromuramyl-[peptide] at the reducing end + a peptidoglycan chain with N-acetylglucosamine at the non-reducing end.</text>
        <dbReference type="EC" id="4.2.2.29"/>
    </reaction>
</comment>
<dbReference type="Gene3D" id="3.30.1490.480">
    <property type="entry name" value="Endolytic murein transglycosylase"/>
    <property type="match status" value="1"/>
</dbReference>
<name>A0A916QNT5_9GAMM</name>
<evidence type="ECO:0000256" key="6">
    <source>
        <dbReference type="ARBA" id="ARBA00023316"/>
    </source>
</evidence>
<comment type="similarity">
    <text evidence="7">Belongs to the transglycosylase MltG family.</text>
</comment>
<keyword evidence="1 7" id="KW-1003">Cell membrane</keyword>
<organism evidence="8 9">
    <name type="scientific">Pseudohongiella nitratireducens</name>
    <dbReference type="NCBI Taxonomy" id="1768907"/>
    <lineage>
        <taxon>Bacteria</taxon>
        <taxon>Pseudomonadati</taxon>
        <taxon>Pseudomonadota</taxon>
        <taxon>Gammaproteobacteria</taxon>
        <taxon>Pseudomonadales</taxon>
        <taxon>Pseudohongiellaceae</taxon>
        <taxon>Pseudohongiella</taxon>
    </lineage>
</organism>
<dbReference type="RefSeq" id="WP_157885617.1">
    <property type="nucleotide sequence ID" value="NZ_BMIY01000013.1"/>
</dbReference>
<keyword evidence="2 7" id="KW-0812">Transmembrane</keyword>
<keyword evidence="6 7" id="KW-0961">Cell wall biogenesis/degradation</keyword>
<dbReference type="OrthoDB" id="9814591at2"/>
<reference evidence="8" key="1">
    <citation type="journal article" date="2014" name="Int. J. Syst. Evol. Microbiol.">
        <title>Complete genome sequence of Corynebacterium casei LMG S-19264T (=DSM 44701T), isolated from a smear-ripened cheese.</title>
        <authorList>
            <consortium name="US DOE Joint Genome Institute (JGI-PGF)"/>
            <person name="Walter F."/>
            <person name="Albersmeier A."/>
            <person name="Kalinowski J."/>
            <person name="Ruckert C."/>
        </authorList>
    </citation>
    <scope>NUCLEOTIDE SEQUENCE</scope>
    <source>
        <strain evidence="8">CGMCC 1.15425</strain>
    </source>
</reference>
<keyword evidence="5 7" id="KW-0456">Lyase</keyword>
<feature type="transmembrane region" description="Helical" evidence="7">
    <location>
        <begin position="12"/>
        <end position="33"/>
    </location>
</feature>